<dbReference type="Ensembl" id="ENSHHUT00000061486.1">
    <property type="protein sequence ID" value="ENSHHUP00000059454.1"/>
    <property type="gene ID" value="ENSHHUG00000035333.1"/>
</dbReference>
<name>A0A4W5PF57_9TELE</name>
<dbReference type="Proteomes" id="UP000314982">
    <property type="component" value="Unassembled WGS sequence"/>
</dbReference>
<protein>
    <submittedName>
        <fullName evidence="1">Uncharacterized protein</fullName>
    </submittedName>
</protein>
<dbReference type="GeneTree" id="ENSGT00940000153417"/>
<evidence type="ECO:0000313" key="1">
    <source>
        <dbReference type="Ensembl" id="ENSHHUP00000059454.1"/>
    </source>
</evidence>
<keyword evidence="2" id="KW-1185">Reference proteome</keyword>
<dbReference type="AlphaFoldDB" id="A0A4W5PF57"/>
<reference evidence="2" key="1">
    <citation type="submission" date="2018-06" db="EMBL/GenBank/DDBJ databases">
        <title>Genome assembly of Danube salmon.</title>
        <authorList>
            <person name="Macqueen D.J."/>
            <person name="Gundappa M.K."/>
        </authorList>
    </citation>
    <scope>NUCLEOTIDE SEQUENCE [LARGE SCALE GENOMIC DNA]</scope>
</reference>
<sequence length="84" mass="9424">MSMDQRVELPKDERDPYEASLLAVNTGNRSLPCVITGYPVLRNKIEFKGTGKAANKDDWNTFVMATKVRRGFVMLALETTSLCL</sequence>
<accession>A0A4W5PF57</accession>
<reference evidence="1" key="3">
    <citation type="submission" date="2025-09" db="UniProtKB">
        <authorList>
            <consortium name="Ensembl"/>
        </authorList>
    </citation>
    <scope>IDENTIFICATION</scope>
</reference>
<proteinExistence type="predicted"/>
<dbReference type="STRING" id="62062.ENSHHUP00000059454"/>
<evidence type="ECO:0000313" key="2">
    <source>
        <dbReference type="Proteomes" id="UP000314982"/>
    </source>
</evidence>
<reference evidence="1" key="2">
    <citation type="submission" date="2025-08" db="UniProtKB">
        <authorList>
            <consortium name="Ensembl"/>
        </authorList>
    </citation>
    <scope>IDENTIFICATION</scope>
</reference>
<organism evidence="1 2">
    <name type="scientific">Hucho hucho</name>
    <name type="common">huchen</name>
    <dbReference type="NCBI Taxonomy" id="62062"/>
    <lineage>
        <taxon>Eukaryota</taxon>
        <taxon>Metazoa</taxon>
        <taxon>Chordata</taxon>
        <taxon>Craniata</taxon>
        <taxon>Vertebrata</taxon>
        <taxon>Euteleostomi</taxon>
        <taxon>Actinopterygii</taxon>
        <taxon>Neopterygii</taxon>
        <taxon>Teleostei</taxon>
        <taxon>Protacanthopterygii</taxon>
        <taxon>Salmoniformes</taxon>
        <taxon>Salmonidae</taxon>
        <taxon>Salmoninae</taxon>
        <taxon>Hucho</taxon>
    </lineage>
</organism>